<reference evidence="2" key="1">
    <citation type="submission" date="2023-07" db="EMBL/GenBank/DDBJ databases">
        <authorList>
            <person name="Peeters C."/>
        </authorList>
    </citation>
    <scope>NUCLEOTIDE SEQUENCE</scope>
    <source>
        <strain evidence="2">R-77560</strain>
    </source>
</reference>
<feature type="signal peptide" evidence="1">
    <location>
        <begin position="1"/>
        <end position="25"/>
    </location>
</feature>
<dbReference type="EMBL" id="CATZAZ010000017">
    <property type="protein sequence ID" value="CAJ0807572.1"/>
    <property type="molecule type" value="Genomic_DNA"/>
</dbReference>
<dbReference type="RefSeq" id="WP_316685537.1">
    <property type="nucleotide sequence ID" value="NZ_CATZAZ010000017.1"/>
</dbReference>
<organism evidence="2 3">
    <name type="scientific">Ralstonia thomasii</name>
    <dbReference type="NCBI Taxonomy" id="3058596"/>
    <lineage>
        <taxon>Bacteria</taxon>
        <taxon>Pseudomonadati</taxon>
        <taxon>Pseudomonadota</taxon>
        <taxon>Betaproteobacteria</taxon>
        <taxon>Burkholderiales</taxon>
        <taxon>Burkholderiaceae</taxon>
        <taxon>Ralstonia</taxon>
    </lineage>
</organism>
<feature type="chain" id="PRO_5041930243" description="HNH endonuclease" evidence="1">
    <location>
        <begin position="26"/>
        <end position="171"/>
    </location>
</feature>
<protein>
    <recommendedName>
        <fullName evidence="4">HNH endonuclease</fullName>
    </recommendedName>
</protein>
<name>A0AAD2BU39_9RALS</name>
<evidence type="ECO:0000313" key="2">
    <source>
        <dbReference type="EMBL" id="CAJ0807572.1"/>
    </source>
</evidence>
<accession>A0AAD2BU39</accession>
<dbReference type="AlphaFoldDB" id="A0AAD2BU39"/>
<proteinExistence type="predicted"/>
<sequence length="171" mass="19414">MQRVAKNTYLLIAVMLLTMASSSIAGDLPDPSITPGAINPDVTQANVGSTVCVKGWTKTVRPPMYYTNRLKKEQIRQYGYANTDPRDYEEDHLVPLSVGGHPTDPRNLWPEPRKSEWNADRKDELEFALYKGVCNGDVSLVDAQRAFATNWIDAYRRFGWLLRRYRYGVSG</sequence>
<evidence type="ECO:0000313" key="3">
    <source>
        <dbReference type="Proteomes" id="UP001189756"/>
    </source>
</evidence>
<evidence type="ECO:0008006" key="4">
    <source>
        <dbReference type="Google" id="ProtNLM"/>
    </source>
</evidence>
<comment type="caution">
    <text evidence="2">The sequence shown here is derived from an EMBL/GenBank/DDBJ whole genome shotgun (WGS) entry which is preliminary data.</text>
</comment>
<evidence type="ECO:0000256" key="1">
    <source>
        <dbReference type="SAM" id="SignalP"/>
    </source>
</evidence>
<dbReference type="Proteomes" id="UP001189756">
    <property type="component" value="Unassembled WGS sequence"/>
</dbReference>
<gene>
    <name evidence="2" type="ORF">R77560_04594</name>
</gene>
<keyword evidence="1" id="KW-0732">Signal</keyword>